<evidence type="ECO:0000313" key="2">
    <source>
        <dbReference type="EMBL" id="ENI11145.1"/>
    </source>
</evidence>
<reference evidence="3" key="2">
    <citation type="journal article" date="2013" name="PLoS Genet.">
        <title>Comparative genome structure, secondary metabolite, and effector coding capacity across Cochliobolus pathogens.</title>
        <authorList>
            <person name="Condon B.J."/>
            <person name="Leng Y."/>
            <person name="Wu D."/>
            <person name="Bushley K.E."/>
            <person name="Ohm R.A."/>
            <person name="Otillar R."/>
            <person name="Martin J."/>
            <person name="Schackwitz W."/>
            <person name="Grimwood J."/>
            <person name="MohdZainudin N."/>
            <person name="Xue C."/>
            <person name="Wang R."/>
            <person name="Manning V.A."/>
            <person name="Dhillon B."/>
            <person name="Tu Z.J."/>
            <person name="Steffenson B.J."/>
            <person name="Salamov A."/>
            <person name="Sun H."/>
            <person name="Lowry S."/>
            <person name="LaButti K."/>
            <person name="Han J."/>
            <person name="Copeland A."/>
            <person name="Lindquist E."/>
            <person name="Barry K."/>
            <person name="Schmutz J."/>
            <person name="Baker S.E."/>
            <person name="Ciuffetti L.M."/>
            <person name="Grigoriev I.V."/>
            <person name="Zhong S."/>
            <person name="Turgeon B.G."/>
        </authorList>
    </citation>
    <scope>NUCLEOTIDE SEQUENCE [LARGE SCALE GENOMIC DNA]</scope>
    <source>
        <strain evidence="3">C4 / ATCC 48331 / race T</strain>
    </source>
</reference>
<feature type="region of interest" description="Disordered" evidence="1">
    <location>
        <begin position="1"/>
        <end position="62"/>
    </location>
</feature>
<gene>
    <name evidence="2" type="ORF">COCC4DRAFT_123434</name>
</gene>
<dbReference type="OrthoDB" id="3439627at2759"/>
<organism evidence="2 3">
    <name type="scientific">Cochliobolus heterostrophus (strain C4 / ATCC 48331 / race T)</name>
    <name type="common">Southern corn leaf blight fungus</name>
    <name type="synonym">Bipolaris maydis</name>
    <dbReference type="NCBI Taxonomy" id="665024"/>
    <lineage>
        <taxon>Eukaryota</taxon>
        <taxon>Fungi</taxon>
        <taxon>Dikarya</taxon>
        <taxon>Ascomycota</taxon>
        <taxon>Pezizomycotina</taxon>
        <taxon>Dothideomycetes</taxon>
        <taxon>Pleosporomycetidae</taxon>
        <taxon>Pleosporales</taxon>
        <taxon>Pleosporineae</taxon>
        <taxon>Pleosporaceae</taxon>
        <taxon>Bipolaris</taxon>
    </lineage>
</organism>
<feature type="compositionally biased region" description="Polar residues" evidence="1">
    <location>
        <begin position="1"/>
        <end position="11"/>
    </location>
</feature>
<dbReference type="Proteomes" id="UP000012338">
    <property type="component" value="Unassembled WGS sequence"/>
</dbReference>
<evidence type="ECO:0000313" key="3">
    <source>
        <dbReference type="Proteomes" id="UP000012338"/>
    </source>
</evidence>
<accession>N4XHE5</accession>
<name>N4XHE5_COCH4</name>
<reference evidence="2 3" key="1">
    <citation type="journal article" date="2012" name="PLoS Pathog.">
        <title>Diverse lifestyles and strategies of plant pathogenesis encoded in the genomes of eighteen Dothideomycetes fungi.</title>
        <authorList>
            <person name="Ohm R.A."/>
            <person name="Feau N."/>
            <person name="Henrissat B."/>
            <person name="Schoch C.L."/>
            <person name="Horwitz B.A."/>
            <person name="Barry K.W."/>
            <person name="Condon B.J."/>
            <person name="Copeland A.C."/>
            <person name="Dhillon B."/>
            <person name="Glaser F."/>
            <person name="Hesse C.N."/>
            <person name="Kosti I."/>
            <person name="LaButti K."/>
            <person name="Lindquist E.A."/>
            <person name="Lucas S."/>
            <person name="Salamov A.A."/>
            <person name="Bradshaw R.E."/>
            <person name="Ciuffetti L."/>
            <person name="Hamelin R.C."/>
            <person name="Kema G.H.J."/>
            <person name="Lawrence C."/>
            <person name="Scott J.A."/>
            <person name="Spatafora J.W."/>
            <person name="Turgeon B.G."/>
            <person name="de Wit P.J.G.M."/>
            <person name="Zhong S."/>
            <person name="Goodwin S.B."/>
            <person name="Grigoriev I.V."/>
        </authorList>
    </citation>
    <scope>NUCLEOTIDE SEQUENCE [LARGE SCALE GENOMIC DNA]</scope>
    <source>
        <strain evidence="3">C4 / ATCC 48331 / race T</strain>
    </source>
</reference>
<dbReference type="EMBL" id="KB733444">
    <property type="protein sequence ID" value="ENI11145.1"/>
    <property type="molecule type" value="Genomic_DNA"/>
</dbReference>
<proteinExistence type="predicted"/>
<dbReference type="HOGENOM" id="CLU_1855080_0_0_1"/>
<protein>
    <submittedName>
        <fullName evidence="2">Uncharacterized protein</fullName>
    </submittedName>
</protein>
<dbReference type="AlphaFoldDB" id="N4XHE5"/>
<sequence length="138" mass="15521">MPRNGDGSSDNGPIEGHEILHGTTGDDSLQHTKHVAPMPEGEKGDSMFPTPIHPLQQHKRTHSNASTYTKLTHHHHSPPRILRRRHHSPNIHLHLLPLGLQKTLGTSPRLPLPNLAHPAKTLQTRLRRSRHRGCDFAR</sequence>
<evidence type="ECO:0000256" key="1">
    <source>
        <dbReference type="SAM" id="MobiDB-lite"/>
    </source>
</evidence>
<keyword evidence="3" id="KW-1185">Reference proteome</keyword>